<keyword evidence="1 2" id="KW-0694">RNA-binding</keyword>
<evidence type="ECO:0000313" key="5">
    <source>
        <dbReference type="Proteomes" id="UP001158576"/>
    </source>
</evidence>
<dbReference type="InterPro" id="IPR035979">
    <property type="entry name" value="RBD_domain_sf"/>
</dbReference>
<dbReference type="InterPro" id="IPR050374">
    <property type="entry name" value="RRT5_SRSF_SR"/>
</dbReference>
<evidence type="ECO:0000259" key="3">
    <source>
        <dbReference type="PROSITE" id="PS50102"/>
    </source>
</evidence>
<dbReference type="InterPro" id="IPR000504">
    <property type="entry name" value="RRM_dom"/>
</dbReference>
<dbReference type="InterPro" id="IPR012677">
    <property type="entry name" value="Nucleotide-bd_a/b_plait_sf"/>
</dbReference>
<feature type="domain" description="RRM" evidence="3">
    <location>
        <begin position="16"/>
        <end position="94"/>
    </location>
</feature>
<dbReference type="CDD" id="cd00590">
    <property type="entry name" value="RRM_SF"/>
    <property type="match status" value="1"/>
</dbReference>
<dbReference type="Gene3D" id="3.30.70.330">
    <property type="match status" value="3"/>
</dbReference>
<dbReference type="PROSITE" id="PS50102">
    <property type="entry name" value="RRM"/>
    <property type="match status" value="3"/>
</dbReference>
<evidence type="ECO:0000313" key="4">
    <source>
        <dbReference type="EMBL" id="CAG5098577.1"/>
    </source>
</evidence>
<accession>A0ABN7SDZ7</accession>
<sequence length="375" mass="42031">MKVMDRFSPSRERRKFQVIIKNLPFSVKWKTLKDKIKEVVGDVKFVNVVELADGRSAGFGYAEFSNHGDMETCIRQMHRKPFEGRDIKIFRDSDEVELRECMQLAGLSMTNLPQKQFQSGSGYLGGSGDRRPGAPATLNGIPILEAIPGFDVDDDTIQRLGEGPISNSIFVHNILFDVTIPELKDVFSLAGSVIDVDIPKPGLAVITFSSKEDAIRAVLLLNQQELCGRKLMVKIDGDKRKVMEQDSFEEDKYGFSNTYPPRNFAPPPPVTRPPPAHPVMPPYDPNDPSLARPGYGEPFTRVEIRNLDITVTTQEIRDLFERVGGVDRVQLSDAKCEVTYFEARDAQASVDRITGTLMHGRPITVLPAMRHISIW</sequence>
<evidence type="ECO:0000256" key="1">
    <source>
        <dbReference type="ARBA" id="ARBA00022884"/>
    </source>
</evidence>
<dbReference type="EMBL" id="OU015569">
    <property type="protein sequence ID" value="CAG5098577.1"/>
    <property type="molecule type" value="Genomic_DNA"/>
</dbReference>
<dbReference type="SUPFAM" id="SSF54928">
    <property type="entry name" value="RNA-binding domain, RBD"/>
    <property type="match status" value="3"/>
</dbReference>
<protein>
    <submittedName>
        <fullName evidence="4">Oidioi.mRNA.OKI2018_I69.XSR.g15792.t1.cds</fullName>
    </submittedName>
</protein>
<name>A0ABN7SDZ7_OIKDI</name>
<dbReference type="Proteomes" id="UP001158576">
    <property type="component" value="Chromosome XSR"/>
</dbReference>
<proteinExistence type="predicted"/>
<dbReference type="SMART" id="SM00360">
    <property type="entry name" value="RRM"/>
    <property type="match status" value="3"/>
</dbReference>
<organism evidence="4 5">
    <name type="scientific">Oikopleura dioica</name>
    <name type="common">Tunicate</name>
    <dbReference type="NCBI Taxonomy" id="34765"/>
    <lineage>
        <taxon>Eukaryota</taxon>
        <taxon>Metazoa</taxon>
        <taxon>Chordata</taxon>
        <taxon>Tunicata</taxon>
        <taxon>Appendicularia</taxon>
        <taxon>Copelata</taxon>
        <taxon>Oikopleuridae</taxon>
        <taxon>Oikopleura</taxon>
    </lineage>
</organism>
<keyword evidence="5" id="KW-1185">Reference proteome</keyword>
<reference evidence="4 5" key="1">
    <citation type="submission" date="2021-04" db="EMBL/GenBank/DDBJ databases">
        <authorList>
            <person name="Bliznina A."/>
        </authorList>
    </citation>
    <scope>NUCLEOTIDE SEQUENCE [LARGE SCALE GENOMIC DNA]</scope>
</reference>
<feature type="domain" description="RRM" evidence="3">
    <location>
        <begin position="300"/>
        <end position="370"/>
    </location>
</feature>
<dbReference type="Pfam" id="PF00076">
    <property type="entry name" value="RRM_1"/>
    <property type="match status" value="3"/>
</dbReference>
<gene>
    <name evidence="4" type="ORF">OKIOD_LOCUS7350</name>
</gene>
<evidence type="ECO:0000256" key="2">
    <source>
        <dbReference type="PROSITE-ProRule" id="PRU00176"/>
    </source>
</evidence>
<dbReference type="PANTHER" id="PTHR23003">
    <property type="entry name" value="RNA RECOGNITION MOTIF RRM DOMAIN CONTAINING PROTEIN"/>
    <property type="match status" value="1"/>
</dbReference>
<feature type="domain" description="RRM" evidence="3">
    <location>
        <begin position="167"/>
        <end position="238"/>
    </location>
</feature>